<reference evidence="2 3" key="2">
    <citation type="submission" date="2013-10" db="EMBL/GenBank/DDBJ databases">
        <title>The Genome Sequence of Fusobacterium nucleatum subsp. animalis D11.</title>
        <authorList>
            <consortium name="The Broad Institute Genomics Platform"/>
            <person name="Earl A."/>
            <person name="Ward D."/>
            <person name="Feldgarden M."/>
            <person name="Gevers D."/>
            <person name="Kostic A."/>
            <person name="Garrett W."/>
            <person name="Young S.K."/>
            <person name="Zeng Q."/>
            <person name="Gargeya S."/>
            <person name="Fitzgerald M."/>
            <person name="Abouelleil A."/>
            <person name="Alvarado L."/>
            <person name="Berlin A.M."/>
            <person name="Chapman S.B."/>
            <person name="Gainer-Dewar J."/>
            <person name="Goldberg J."/>
            <person name="Gnerre S."/>
            <person name="Griggs A."/>
            <person name="Gujja S."/>
            <person name="Hansen M."/>
            <person name="Howarth C."/>
            <person name="Imamovic A."/>
            <person name="Ireland A."/>
            <person name="Larimer J."/>
            <person name="McCowan C."/>
            <person name="Murphy C."/>
            <person name="Pearson M."/>
            <person name="Poon T.W."/>
            <person name="Priest M."/>
            <person name="Roberts A."/>
            <person name="Saif S."/>
            <person name="Shea T."/>
            <person name="Sykes S."/>
            <person name="Wortman J."/>
            <person name="Nusbaum C."/>
            <person name="Birren B."/>
        </authorList>
    </citation>
    <scope>NUCLEOTIDE SEQUENCE [LARGE SCALE GENOMIC DNA]</scope>
    <source>
        <strain evidence="2 3">D11</strain>
    </source>
</reference>
<name>A0A0K9CNF8_9FUSO</name>
<dbReference type="Pfam" id="PF00403">
    <property type="entry name" value="HMA"/>
    <property type="match status" value="1"/>
</dbReference>
<evidence type="ECO:0000259" key="1">
    <source>
        <dbReference type="PROSITE" id="PS50846"/>
    </source>
</evidence>
<evidence type="ECO:0000313" key="3">
    <source>
        <dbReference type="Proteomes" id="UP000004650"/>
    </source>
</evidence>
<protein>
    <recommendedName>
        <fullName evidence="1">HMA domain-containing protein</fullName>
    </recommendedName>
</protein>
<dbReference type="Gene3D" id="3.30.70.100">
    <property type="match status" value="1"/>
</dbReference>
<dbReference type="CDD" id="cd00371">
    <property type="entry name" value="HMA"/>
    <property type="match status" value="1"/>
</dbReference>
<reference evidence="3" key="1">
    <citation type="submission" date="2009-02" db="EMBL/GenBank/DDBJ databases">
        <title>The Genome Sequence of Shigella sp. D9.</title>
        <authorList>
            <consortium name="The Broad Institute Genome Sequencing Platform"/>
            <person name="Ward D."/>
            <person name="Young S.K."/>
            <person name="Kodira C.D."/>
            <person name="Zeng Q."/>
            <person name="Koehrsen M."/>
            <person name="Alvarado L."/>
            <person name="Berlin A."/>
            <person name="Borenstein D."/>
            <person name="Chen Z."/>
            <person name="Engels R."/>
            <person name="Freedman E."/>
            <person name="Gellesch M."/>
            <person name="Goldberg J."/>
            <person name="Griggs A."/>
            <person name="Gujja S."/>
            <person name="Heiman D."/>
            <person name="Hepburn T."/>
            <person name="Howarth C."/>
            <person name="Jen D."/>
            <person name="Larson L."/>
            <person name="Lewis B."/>
            <person name="Mehta T."/>
            <person name="Park D."/>
            <person name="Pearson M."/>
            <person name="Roberts A."/>
            <person name="Saif S."/>
            <person name="Shea T."/>
            <person name="Shenoy N."/>
            <person name="Sisk P."/>
            <person name="Stolte C."/>
            <person name="Sykes S."/>
            <person name="Walk T."/>
            <person name="White J."/>
            <person name="Yandava C."/>
            <person name="Allen-Vercoe E."/>
            <person name="Strauss J."/>
            <person name="Sibley C."/>
            <person name="White A."/>
            <person name="Ambrose C."/>
            <person name="Lander E."/>
            <person name="Nusbaum C."/>
            <person name="Galagan J."/>
            <person name="Birren B."/>
        </authorList>
    </citation>
    <scope>NUCLEOTIDE SEQUENCE [LARGE SCALE GENOMIC DNA]</scope>
    <source>
        <strain evidence="3">D11</strain>
    </source>
</reference>
<organism evidence="2 3">
    <name type="scientific">Fusobacterium animalis D11</name>
    <dbReference type="NCBI Taxonomy" id="556264"/>
    <lineage>
        <taxon>Bacteria</taxon>
        <taxon>Fusobacteriati</taxon>
        <taxon>Fusobacteriota</taxon>
        <taxon>Fusobacteriia</taxon>
        <taxon>Fusobacteriales</taxon>
        <taxon>Fusobacteriaceae</taxon>
        <taxon>Fusobacterium</taxon>
    </lineage>
</organism>
<accession>A0A0K9CNF8</accession>
<dbReference type="EMBL" id="ACDS02000155">
    <property type="protein sequence ID" value="KMV75736.1"/>
    <property type="molecule type" value="Genomic_DNA"/>
</dbReference>
<dbReference type="Proteomes" id="UP000004650">
    <property type="component" value="Unassembled WGS sequence"/>
</dbReference>
<dbReference type="SUPFAM" id="SSF55008">
    <property type="entry name" value="HMA, heavy metal-associated domain"/>
    <property type="match status" value="1"/>
</dbReference>
<dbReference type="PROSITE" id="PS50846">
    <property type="entry name" value="HMA_2"/>
    <property type="match status" value="1"/>
</dbReference>
<proteinExistence type="predicted"/>
<dbReference type="AlphaFoldDB" id="A0A0K9CNF8"/>
<dbReference type="InterPro" id="IPR036163">
    <property type="entry name" value="HMA_dom_sf"/>
</dbReference>
<gene>
    <name evidence="2" type="ORF">PSAG_04890</name>
</gene>
<feature type="domain" description="HMA" evidence="1">
    <location>
        <begin position="1"/>
        <end position="64"/>
    </location>
</feature>
<dbReference type="InterPro" id="IPR006121">
    <property type="entry name" value="HMA_dom"/>
</dbReference>
<sequence>MKLNLKIDGMGCEHCVKSVREALEEIKGIKVLDVKIGSAEIEAENDSVLNEIREKLDDVGYDLVR</sequence>
<evidence type="ECO:0000313" key="2">
    <source>
        <dbReference type="EMBL" id="KMV75736.1"/>
    </source>
</evidence>
<dbReference type="GO" id="GO:0046872">
    <property type="term" value="F:metal ion binding"/>
    <property type="evidence" value="ECO:0007669"/>
    <property type="project" value="InterPro"/>
</dbReference>
<comment type="caution">
    <text evidence="2">The sequence shown here is derived from an EMBL/GenBank/DDBJ whole genome shotgun (WGS) entry which is preliminary data.</text>
</comment>